<dbReference type="InterPro" id="IPR008517">
    <property type="entry name" value="GNA1162-like"/>
</dbReference>
<reference evidence="2 3" key="1">
    <citation type="submission" date="2018-12" db="EMBL/GenBank/DDBJ databases">
        <authorList>
            <consortium name="Pathogen Informatics"/>
        </authorList>
    </citation>
    <scope>NUCLEOTIDE SEQUENCE [LARGE SCALE GENOMIC DNA]</scope>
    <source>
        <strain evidence="2 3">NCTC12742</strain>
    </source>
</reference>
<dbReference type="RefSeq" id="WP_004285166.1">
    <property type="nucleotide sequence ID" value="NZ_CAUJRG010000009.1"/>
</dbReference>
<dbReference type="Proteomes" id="UP000272771">
    <property type="component" value="Chromosome"/>
</dbReference>
<protein>
    <submittedName>
        <fullName evidence="2">Genome-derived Neisseria antigen 1162</fullName>
    </submittedName>
</protein>
<dbReference type="Gene3D" id="3.40.50.10610">
    <property type="entry name" value="ABC-type transport auxiliary lipoprotein component"/>
    <property type="match status" value="1"/>
</dbReference>
<organism evidence="2 3">
    <name type="scientific">Neisseria weaveri</name>
    <dbReference type="NCBI Taxonomy" id="28091"/>
    <lineage>
        <taxon>Bacteria</taxon>
        <taxon>Pseudomonadati</taxon>
        <taxon>Pseudomonadota</taxon>
        <taxon>Betaproteobacteria</taxon>
        <taxon>Neisseriales</taxon>
        <taxon>Neisseriaceae</taxon>
        <taxon>Neisseria</taxon>
    </lineage>
</organism>
<evidence type="ECO:0000256" key="1">
    <source>
        <dbReference type="SAM" id="SignalP"/>
    </source>
</evidence>
<keyword evidence="1" id="KW-0732">Signal</keyword>
<dbReference type="EMBL" id="LR134533">
    <property type="protein sequence ID" value="VEJ51342.1"/>
    <property type="molecule type" value="Genomic_DNA"/>
</dbReference>
<dbReference type="STRING" id="28091.SAMEA3174300_01852"/>
<dbReference type="OrthoDB" id="1014694at2"/>
<evidence type="ECO:0000313" key="2">
    <source>
        <dbReference type="EMBL" id="VEJ51342.1"/>
    </source>
</evidence>
<evidence type="ECO:0000313" key="3">
    <source>
        <dbReference type="Proteomes" id="UP000272771"/>
    </source>
</evidence>
<sequence length="223" mass="23875">MGNKWLKMIPIAAALFLSACAVTPPKPYDYSAFKESNPKSILVLPPLNESPEVKATAGMAASSIAPLAESGYYVYPPAVVAETFKQNGLTHPAEIHEVKLDKLHEIFGADAVMYITIKNYGTTYQVIQSDTRVTAQAKLVDAKTGKEIWSGSATASSVENEGNNGLLVMLVKAVVDQVVGTLSDRGFDIAQITGARLLSAGARDGILYGPRSSHYQTQPGKFK</sequence>
<dbReference type="AlphaFoldDB" id="A0A448VNP0"/>
<proteinExistence type="predicted"/>
<keyword evidence="3" id="KW-1185">Reference proteome</keyword>
<dbReference type="KEGG" id="nwe:SAMEA3174300_1852"/>
<accession>A0A448VNP0</accession>
<dbReference type="PROSITE" id="PS51257">
    <property type="entry name" value="PROKAR_LIPOPROTEIN"/>
    <property type="match status" value="1"/>
</dbReference>
<feature type="signal peptide" evidence="1">
    <location>
        <begin position="1"/>
        <end position="21"/>
    </location>
</feature>
<feature type="chain" id="PRO_5019136188" evidence="1">
    <location>
        <begin position="22"/>
        <end position="223"/>
    </location>
</feature>
<dbReference type="Pfam" id="PF05643">
    <property type="entry name" value="GNA1162-like"/>
    <property type="match status" value="1"/>
</dbReference>
<name>A0A448VNP0_9NEIS</name>
<gene>
    <name evidence="2" type="ORF">NCTC12742_01223</name>
</gene>